<feature type="region of interest" description="Disordered" evidence="1">
    <location>
        <begin position="463"/>
        <end position="491"/>
    </location>
</feature>
<evidence type="ECO:0000259" key="2">
    <source>
        <dbReference type="Pfam" id="PF10551"/>
    </source>
</evidence>
<evidence type="ECO:0000256" key="1">
    <source>
        <dbReference type="SAM" id="MobiDB-lite"/>
    </source>
</evidence>
<sequence>MSRLSEDEKIKVKEMTRAHVPPSQILISIKNENKENLTTMKQMYNYRQAIRKEDMEGRSVVQQLLSCLSKESYFYSYRASCTTDMVTDLFFSNKKAAQLLRQFYYVLIMDCTYKTNKYKMPLLQIVGCVPTGRNFVVGLTFLQDEKKDSFEWALRNARLLFDPNHLPEVIITDREYALIHAVDDVFSSSYHMLCTRHIAKNVEARARNETKNHLFALGVVGNRNRMVYAETEAEFEERLQHFKTTYVKRPNLLMYVENTWLFHVKKFVHAYTNKVLHFANRTTNRVESAHNALKRFLKTSTGSLDTIWTRVHAFLELQENEIKASFVRSANKDLHITVLHLLTQLTGKVSHLAIKKIMNEYNCHGVDSNPDTCGCYLRTSHGLPCAHEMRLLDEEGRGIKLNSVHVFWRTLHMEGSTYSSDDHHTQFEDDDNTLWSYFSIMMKQSSEVKKMYISQLEKMLHPKTNVLEEPSHDRKSKGRPTTRGSTKRDPSYFEHVEKKFPASKSGNKRKASTKEEPIPSEIPKFLLTYIHEYVIVSADGNCGYRSVAHQIYGSEDQWRRVRTDLYDFIERRLDFWARVWIKSIDEAWTTLHKINYCESSCPRQYWMSMDQMGPAIATMYNVILVVLDQIQIGTLTYLPLYAPEGSTNPEKLICVTFLRKFDHFVSVSLINNCPVLAIVGFWFKLHEDSVNGWDAPLKARVDEWNLIRG</sequence>
<evidence type="ECO:0000313" key="4">
    <source>
        <dbReference type="Proteomes" id="UP000077755"/>
    </source>
</evidence>
<reference evidence="3" key="2">
    <citation type="submission" date="2022-03" db="EMBL/GenBank/DDBJ databases">
        <title>Draft title - Genomic analysis of global carrot germplasm unveils the trajectory of domestication and the origin of high carotenoid orange carrot.</title>
        <authorList>
            <person name="Iorizzo M."/>
            <person name="Ellison S."/>
            <person name="Senalik D."/>
            <person name="Macko-Podgorni A."/>
            <person name="Grzebelus D."/>
            <person name="Bostan H."/>
            <person name="Rolling W."/>
            <person name="Curaba J."/>
            <person name="Simon P."/>
        </authorList>
    </citation>
    <scope>NUCLEOTIDE SEQUENCE</scope>
    <source>
        <tissue evidence="3">Leaf</tissue>
    </source>
</reference>
<dbReference type="SUPFAM" id="SSF54001">
    <property type="entry name" value="Cysteine proteinases"/>
    <property type="match status" value="1"/>
</dbReference>
<dbReference type="PANTHER" id="PTHR31569:SF4">
    <property type="entry name" value="SWIM-TYPE DOMAIN-CONTAINING PROTEIN"/>
    <property type="match status" value="1"/>
</dbReference>
<dbReference type="Proteomes" id="UP000077755">
    <property type="component" value="Chromosome 9"/>
</dbReference>
<dbReference type="Pfam" id="PF10551">
    <property type="entry name" value="MULE"/>
    <property type="match status" value="1"/>
</dbReference>
<reference evidence="3" key="1">
    <citation type="journal article" date="2016" name="Nat. Genet.">
        <title>A high-quality carrot genome assembly provides new insights into carotenoid accumulation and asterid genome evolution.</title>
        <authorList>
            <person name="Iorizzo M."/>
            <person name="Ellison S."/>
            <person name="Senalik D."/>
            <person name="Zeng P."/>
            <person name="Satapoomin P."/>
            <person name="Huang J."/>
            <person name="Bowman M."/>
            <person name="Iovene M."/>
            <person name="Sanseverino W."/>
            <person name="Cavagnaro P."/>
            <person name="Yildiz M."/>
            <person name="Macko-Podgorni A."/>
            <person name="Moranska E."/>
            <person name="Grzebelus E."/>
            <person name="Grzebelus D."/>
            <person name="Ashrafi H."/>
            <person name="Zheng Z."/>
            <person name="Cheng S."/>
            <person name="Spooner D."/>
            <person name="Van Deynze A."/>
            <person name="Simon P."/>
        </authorList>
    </citation>
    <scope>NUCLEOTIDE SEQUENCE</scope>
    <source>
        <tissue evidence="3">Leaf</tissue>
    </source>
</reference>
<keyword evidence="4" id="KW-1185">Reference proteome</keyword>
<dbReference type="InterPro" id="IPR052579">
    <property type="entry name" value="Zinc_finger_SWIM"/>
</dbReference>
<dbReference type="InterPro" id="IPR018289">
    <property type="entry name" value="MULE_transposase_dom"/>
</dbReference>
<accession>A0AAF0XVQ7</accession>
<dbReference type="EMBL" id="CP093351">
    <property type="protein sequence ID" value="WOH15191.1"/>
    <property type="molecule type" value="Genomic_DNA"/>
</dbReference>
<feature type="domain" description="MULE transposase" evidence="2">
    <location>
        <begin position="106"/>
        <end position="201"/>
    </location>
</feature>
<dbReference type="KEGG" id="dcr:108201362"/>
<name>A0AAF0XVQ7_DAUCS</name>
<dbReference type="InterPro" id="IPR038765">
    <property type="entry name" value="Papain-like_cys_pep_sf"/>
</dbReference>
<dbReference type="Gene3D" id="3.90.70.80">
    <property type="match status" value="1"/>
</dbReference>
<dbReference type="AlphaFoldDB" id="A0AAF0XVQ7"/>
<organism evidence="3 4">
    <name type="scientific">Daucus carota subsp. sativus</name>
    <name type="common">Carrot</name>
    <dbReference type="NCBI Taxonomy" id="79200"/>
    <lineage>
        <taxon>Eukaryota</taxon>
        <taxon>Viridiplantae</taxon>
        <taxon>Streptophyta</taxon>
        <taxon>Embryophyta</taxon>
        <taxon>Tracheophyta</taxon>
        <taxon>Spermatophyta</taxon>
        <taxon>Magnoliopsida</taxon>
        <taxon>eudicotyledons</taxon>
        <taxon>Gunneridae</taxon>
        <taxon>Pentapetalae</taxon>
        <taxon>asterids</taxon>
        <taxon>campanulids</taxon>
        <taxon>Apiales</taxon>
        <taxon>Apiaceae</taxon>
        <taxon>Apioideae</taxon>
        <taxon>Scandiceae</taxon>
        <taxon>Daucinae</taxon>
        <taxon>Daucus</taxon>
        <taxon>Daucus sect. Daucus</taxon>
    </lineage>
</organism>
<evidence type="ECO:0000313" key="3">
    <source>
        <dbReference type="EMBL" id="WOH15191.1"/>
    </source>
</evidence>
<dbReference type="PANTHER" id="PTHR31569">
    <property type="entry name" value="SWIM-TYPE DOMAIN-CONTAINING PROTEIN"/>
    <property type="match status" value="1"/>
</dbReference>
<gene>
    <name evidence="3" type="ORF">DCAR_0934728</name>
</gene>
<protein>
    <recommendedName>
        <fullName evidence="2">MULE transposase domain-containing protein</fullName>
    </recommendedName>
</protein>
<dbReference type="CDD" id="cd22744">
    <property type="entry name" value="OTU"/>
    <property type="match status" value="1"/>
</dbReference>
<proteinExistence type="predicted"/>